<dbReference type="Proteomes" id="UP000054815">
    <property type="component" value="Unassembled WGS sequence"/>
</dbReference>
<dbReference type="AlphaFoldDB" id="A0A0V0Y3A9"/>
<feature type="transmembrane region" description="Helical" evidence="1">
    <location>
        <begin position="109"/>
        <end position="134"/>
    </location>
</feature>
<comment type="caution">
    <text evidence="2">The sequence shown here is derived from an EMBL/GenBank/DDBJ whole genome shotgun (WGS) entry which is preliminary data.</text>
</comment>
<gene>
    <name evidence="2" type="ORF">T4E_6452</name>
</gene>
<organism evidence="2 3">
    <name type="scientific">Trichinella pseudospiralis</name>
    <name type="common">Parasitic roundworm</name>
    <dbReference type="NCBI Taxonomy" id="6337"/>
    <lineage>
        <taxon>Eukaryota</taxon>
        <taxon>Metazoa</taxon>
        <taxon>Ecdysozoa</taxon>
        <taxon>Nematoda</taxon>
        <taxon>Enoplea</taxon>
        <taxon>Dorylaimia</taxon>
        <taxon>Trichinellida</taxon>
        <taxon>Trichinellidae</taxon>
        <taxon>Trichinella</taxon>
    </lineage>
</organism>
<evidence type="ECO:0000313" key="2">
    <source>
        <dbReference type="EMBL" id="KRX94719.1"/>
    </source>
</evidence>
<reference evidence="2 3" key="1">
    <citation type="submission" date="2015-01" db="EMBL/GenBank/DDBJ databases">
        <title>Evolution of Trichinella species and genotypes.</title>
        <authorList>
            <person name="Korhonen P.K."/>
            <person name="Edoardo P."/>
            <person name="Giuseppe L.R."/>
            <person name="Gasser R.B."/>
        </authorList>
    </citation>
    <scope>NUCLEOTIDE SEQUENCE [LARGE SCALE GENOMIC DNA]</scope>
    <source>
        <strain evidence="2">ISS141</strain>
    </source>
</reference>
<proteinExistence type="predicted"/>
<evidence type="ECO:0000256" key="1">
    <source>
        <dbReference type="SAM" id="Phobius"/>
    </source>
</evidence>
<name>A0A0V0Y3A9_TRIPS</name>
<keyword evidence="1" id="KW-0812">Transmembrane</keyword>
<keyword evidence="1" id="KW-0472">Membrane</keyword>
<sequence>MNVKLTTTAVINENEEWELLNVNIEQGQFSENWLDQHMPGRSISLELGISIFSSICAEYTLHGSDLQSGRCRPLGRWWKAASGHSKTIVGISKECITSISVKEGPNDGLTLLSVFALCFLLCFLCLTTSCQLLYLCQSVETTFQRSNSKGAAGIFCGFRKSADTAESMLPMTLLSGRVSCKSKSDSGNLRHVRTQMQKPEFLVILAVGIND</sequence>
<accession>A0A0V0Y3A9</accession>
<keyword evidence="1" id="KW-1133">Transmembrane helix</keyword>
<protein>
    <submittedName>
        <fullName evidence="2">Uncharacterized protein</fullName>
    </submittedName>
</protein>
<dbReference type="EMBL" id="JYDU01000067">
    <property type="protein sequence ID" value="KRX94719.1"/>
    <property type="molecule type" value="Genomic_DNA"/>
</dbReference>
<evidence type="ECO:0000313" key="3">
    <source>
        <dbReference type="Proteomes" id="UP000054815"/>
    </source>
</evidence>